<comment type="caution">
    <text evidence="1">The sequence shown here is derived from an EMBL/GenBank/DDBJ whole genome shotgun (WGS) entry which is preliminary data.</text>
</comment>
<evidence type="ECO:0000313" key="2">
    <source>
        <dbReference type="Proteomes" id="UP001172386"/>
    </source>
</evidence>
<gene>
    <name evidence="1" type="ORF">H2198_006829</name>
</gene>
<accession>A0ACC3A267</accession>
<reference evidence="1" key="1">
    <citation type="submission" date="2022-10" db="EMBL/GenBank/DDBJ databases">
        <title>Culturing micro-colonial fungi from biological soil crusts in the Mojave desert and describing Neophaeococcomyces mojavensis, and introducing the new genera and species Taxawa tesnikishii.</title>
        <authorList>
            <person name="Kurbessoian T."/>
            <person name="Stajich J.E."/>
        </authorList>
    </citation>
    <scope>NUCLEOTIDE SEQUENCE</scope>
    <source>
        <strain evidence="1">JES_112</strain>
    </source>
</reference>
<evidence type="ECO:0000313" key="1">
    <source>
        <dbReference type="EMBL" id="KAJ9654090.1"/>
    </source>
</evidence>
<dbReference type="Proteomes" id="UP001172386">
    <property type="component" value="Unassembled WGS sequence"/>
</dbReference>
<name>A0ACC3A267_9EURO</name>
<dbReference type="EMBL" id="JAPDRQ010000132">
    <property type="protein sequence ID" value="KAJ9654090.1"/>
    <property type="molecule type" value="Genomic_DNA"/>
</dbReference>
<protein>
    <submittedName>
        <fullName evidence="1">Uncharacterized protein</fullName>
    </submittedName>
</protein>
<sequence length="610" mass="66148">MSNPQALLTGGEPEDDVLQCATPALNRHLVATDPGYKSRRLSIQQFNRALRRGESLQPGLTESLRGGHYNIPVVIHVVYHTAEQNISDAQIDSQITVLNADFNAANADLVNLPSVFQPLVGNAHISFYRARRNPQGGPTDGVTRTETEVESFNQRGPDGKPDARMKSASTGGKDAWPSDRYLNIWVCDLGTRLLGYAQFPGGLPATDGVVINFICFGTMGTARPPTNVGRNATHEVGHWLDCFHIWGDDDTRCSGTDHCNDTPNQGGPSGETPTFPQISCNNGPNGDLFYNHMDYTGHANRIMFTKGQVARMHATLTGARASFAGSDFFEFVLQTGTALHETDDTFKFLMADMNNDGTPDLVAIKKSGTGTNSTEVHVLSGASGFQTFITHTGTGLHETSTTQFDFALTDWNGDGTLDLVAIKKNGTGTNSTEVHILSGASNFSNFILQTGTALHETDDTFAFAMGRWNSDSKPDLFAIKKSKTDSNTTEVHILSGASEFKTFILQTGTGLHETDATFEFAVTDWNADGRPDLVAIKKSNTSNNSTEVHVLSGASNYRDFILHSETALHSTNKNFEFAVADWTRDGRPDLVAIKKKNTGTNSTEVHIMAG</sequence>
<proteinExistence type="predicted"/>
<keyword evidence="2" id="KW-1185">Reference proteome</keyword>
<organism evidence="1 2">
    <name type="scientific">Neophaeococcomyces mojaviensis</name>
    <dbReference type="NCBI Taxonomy" id="3383035"/>
    <lineage>
        <taxon>Eukaryota</taxon>
        <taxon>Fungi</taxon>
        <taxon>Dikarya</taxon>
        <taxon>Ascomycota</taxon>
        <taxon>Pezizomycotina</taxon>
        <taxon>Eurotiomycetes</taxon>
        <taxon>Chaetothyriomycetidae</taxon>
        <taxon>Chaetothyriales</taxon>
        <taxon>Chaetothyriales incertae sedis</taxon>
        <taxon>Neophaeococcomyces</taxon>
    </lineage>
</organism>